<protein>
    <submittedName>
        <fullName evidence="2">Uncharacterized protein LOC107118524</fullName>
    </submittedName>
</protein>
<accession>A0ABM1KRN0</accession>
<name>A0ABM1KRN0_GEKJA</name>
<evidence type="ECO:0000313" key="1">
    <source>
        <dbReference type="Proteomes" id="UP000694871"/>
    </source>
</evidence>
<organism evidence="1 2">
    <name type="scientific">Gekko japonicus</name>
    <name type="common">Schlegel's Japanese gecko</name>
    <dbReference type="NCBI Taxonomy" id="146911"/>
    <lineage>
        <taxon>Eukaryota</taxon>
        <taxon>Metazoa</taxon>
        <taxon>Chordata</taxon>
        <taxon>Craniata</taxon>
        <taxon>Vertebrata</taxon>
        <taxon>Euteleostomi</taxon>
        <taxon>Lepidosauria</taxon>
        <taxon>Squamata</taxon>
        <taxon>Bifurcata</taxon>
        <taxon>Gekkota</taxon>
        <taxon>Gekkonidae</taxon>
        <taxon>Gekkoninae</taxon>
        <taxon>Gekko</taxon>
    </lineage>
</organism>
<gene>
    <name evidence="2" type="primary">LOC107118524</name>
</gene>
<reference evidence="2" key="1">
    <citation type="submission" date="2025-08" db="UniProtKB">
        <authorList>
            <consortium name="RefSeq"/>
        </authorList>
    </citation>
    <scope>IDENTIFICATION</scope>
</reference>
<dbReference type="PANTHER" id="PTHR21521:SF0">
    <property type="entry name" value="AMUN, ISOFORM A"/>
    <property type="match status" value="1"/>
</dbReference>
<keyword evidence="1" id="KW-1185">Reference proteome</keyword>
<dbReference type="GeneID" id="107118524"/>
<dbReference type="PANTHER" id="PTHR21521">
    <property type="entry name" value="AMUN, ISOFORM A"/>
    <property type="match status" value="1"/>
</dbReference>
<dbReference type="Proteomes" id="UP000694871">
    <property type="component" value="Unplaced"/>
</dbReference>
<dbReference type="RefSeq" id="XP_015276367.1">
    <property type="nucleotide sequence ID" value="XM_015420881.1"/>
</dbReference>
<sequence length="297" mass="32969">MDVKVGRYLSSMSLEGGLFTCDDHKYWRLVLNAYWEVLAAKGKKQKELVTLDKWYQEELPAAIAERKERYLTREDLVKLMAWKLSRGKFRPRLQQLVATNSSEAVESCTGKAFGLLPDVAAAITELSRLKAVGPATASAILAAGAPEAAAVMTDEAMESIPGLGPIQYTLKHYMIYLSKIQSCVEKLNKTILAAGAPEAAAVMTDEAMESIPGLGPIQYTLKHYMIYLSKIQSCVEKLNKTDAEKTWMPHLVEKCLWAWAVAKKLQLPLFETLGAEREEAGCNAEAGEEPSKKRKRK</sequence>
<proteinExistence type="predicted"/>
<evidence type="ECO:0000313" key="2">
    <source>
        <dbReference type="RefSeq" id="XP_015276367.1"/>
    </source>
</evidence>